<feature type="domain" description="Retrotransposon gag" evidence="1">
    <location>
        <begin position="118"/>
        <end position="189"/>
    </location>
</feature>
<name>A0ABN7A7P1_9HEMI</name>
<dbReference type="InterPro" id="IPR005162">
    <property type="entry name" value="Retrotrans_gag_dom"/>
</dbReference>
<keyword evidence="3" id="KW-1185">Reference proteome</keyword>
<protein>
    <recommendedName>
        <fullName evidence="1">Retrotransposon gag domain-containing protein</fullName>
    </recommendedName>
</protein>
<dbReference type="PANTHER" id="PTHR33198">
    <property type="entry name" value="ANK_REP_REGION DOMAIN-CONTAINING PROTEIN-RELATED"/>
    <property type="match status" value="1"/>
</dbReference>
<evidence type="ECO:0000313" key="2">
    <source>
        <dbReference type="EMBL" id="BES88286.1"/>
    </source>
</evidence>
<dbReference type="Proteomes" id="UP001307889">
    <property type="component" value="Chromosome 1"/>
</dbReference>
<reference evidence="2 3" key="1">
    <citation type="submission" date="2023-09" db="EMBL/GenBank/DDBJ databases">
        <title>Nesidiocoris tenuis whole genome shotgun sequence.</title>
        <authorList>
            <person name="Shibata T."/>
            <person name="Shimoda M."/>
            <person name="Kobayashi T."/>
            <person name="Uehara T."/>
        </authorList>
    </citation>
    <scope>NUCLEOTIDE SEQUENCE [LARGE SCALE GENOMIC DNA]</scope>
    <source>
        <strain evidence="2 3">Japan</strain>
    </source>
</reference>
<dbReference type="EMBL" id="AP028909">
    <property type="protein sequence ID" value="BES88286.1"/>
    <property type="molecule type" value="Genomic_DNA"/>
</dbReference>
<sequence>MSVDVALRPRDDLIFSDDFGLILDSFFTFGLIVDISASSACVTMAKNVLQPNFGPLEVETASTNLALSWSTWYKSFKLYLVAAKLEDETDKCKVALLLTLIGQQGMNIFNSFAVDEDSVKYVDLVKRFETHFTPKKNVTFERHRFLTRRQKDNESIDDYATELKNLSLSCEFGTLRDELVRDLLIVGLNQSSGNLKERLLQETGLTLDKAIEICKTHDLTHSRVIAMQNPHGNPDHQVSAVNRRNNVVRIRGRSENTGSH</sequence>
<evidence type="ECO:0000259" key="1">
    <source>
        <dbReference type="Pfam" id="PF03732"/>
    </source>
</evidence>
<dbReference type="Pfam" id="PF03732">
    <property type="entry name" value="Retrotrans_gag"/>
    <property type="match status" value="1"/>
</dbReference>
<gene>
    <name evidence="2" type="ORF">NTJ_01091</name>
</gene>
<proteinExistence type="predicted"/>
<dbReference type="PANTHER" id="PTHR33198:SF20">
    <property type="entry name" value="RETROTRANSPOSON GAG DOMAIN-CONTAINING PROTEIN"/>
    <property type="match status" value="1"/>
</dbReference>
<accession>A0ABN7A7P1</accession>
<organism evidence="2 3">
    <name type="scientific">Nesidiocoris tenuis</name>
    <dbReference type="NCBI Taxonomy" id="355587"/>
    <lineage>
        <taxon>Eukaryota</taxon>
        <taxon>Metazoa</taxon>
        <taxon>Ecdysozoa</taxon>
        <taxon>Arthropoda</taxon>
        <taxon>Hexapoda</taxon>
        <taxon>Insecta</taxon>
        <taxon>Pterygota</taxon>
        <taxon>Neoptera</taxon>
        <taxon>Paraneoptera</taxon>
        <taxon>Hemiptera</taxon>
        <taxon>Heteroptera</taxon>
        <taxon>Panheteroptera</taxon>
        <taxon>Cimicomorpha</taxon>
        <taxon>Miridae</taxon>
        <taxon>Dicyphina</taxon>
        <taxon>Nesidiocoris</taxon>
    </lineage>
</organism>
<evidence type="ECO:0000313" key="3">
    <source>
        <dbReference type="Proteomes" id="UP001307889"/>
    </source>
</evidence>